<proteinExistence type="predicted"/>
<dbReference type="InterPro" id="IPR002220">
    <property type="entry name" value="DapA-like"/>
</dbReference>
<dbReference type="CDD" id="cd00408">
    <property type="entry name" value="DHDPS-like"/>
    <property type="match status" value="1"/>
</dbReference>
<protein>
    <recommendedName>
        <fullName evidence="4">Dihydrodipicolinate synthase</fullName>
    </recommendedName>
</protein>
<dbReference type="SUPFAM" id="SSF51569">
    <property type="entry name" value="Aldolase"/>
    <property type="match status" value="1"/>
</dbReference>
<geneLocation type="plasmid" evidence="3">
    <name>pNSL1</name>
</geneLocation>
<gene>
    <name evidence="3" type="ORF">LRS1606.408</name>
</gene>
<evidence type="ECO:0000313" key="3">
    <source>
        <dbReference type="EMBL" id="AIU93842.1"/>
    </source>
</evidence>
<keyword evidence="1" id="KW-0456">Lyase</keyword>
<evidence type="ECO:0000256" key="1">
    <source>
        <dbReference type="ARBA" id="ARBA00023239"/>
    </source>
</evidence>
<evidence type="ECO:0008006" key="4">
    <source>
        <dbReference type="Google" id="ProtNLM"/>
    </source>
</evidence>
<reference evidence="3" key="1">
    <citation type="submission" date="2014-03" db="EMBL/GenBank/DDBJ databases">
        <authorList>
            <person name="Zhang G."/>
            <person name="Zhu L."/>
            <person name="Fang P."/>
        </authorList>
    </citation>
    <scope>NUCLEOTIDE SEQUENCE</scope>
    <source>
        <strain evidence="3">NS1</strain>
        <plasmid evidence="3">pNSL1</plasmid>
    </source>
</reference>
<dbReference type="InterPro" id="IPR013785">
    <property type="entry name" value="Aldolase_TIM"/>
</dbReference>
<accession>A0A097SQQ1</accession>
<dbReference type="Gene3D" id="3.20.20.70">
    <property type="entry name" value="Aldolase class I"/>
    <property type="match status" value="1"/>
</dbReference>
<dbReference type="Pfam" id="PF00701">
    <property type="entry name" value="DHDPS"/>
    <property type="match status" value="1"/>
</dbReference>
<evidence type="ECO:0000256" key="2">
    <source>
        <dbReference type="SAM" id="MobiDB-lite"/>
    </source>
</evidence>
<sequence>MRCLADVDPDPIKRPCSSGSAGCAPPMSSPTSNPPRLLGRRGMLLAPMTYQTLTTDDVFELYRTVTESTELPVIVYDNPGITHFTFTTDLYSRIAELPGIASIKIPGVPTDPAEAAEQVTAIRAVVPEHVTIGVSGDAFAGTGLNAGCDTWYSTPSLAAPCPPRHWRSPAPHKQAIQQVPRRSRNVSPHCGSCSPSLREACA</sequence>
<dbReference type="GO" id="GO:0016829">
    <property type="term" value="F:lyase activity"/>
    <property type="evidence" value="ECO:0007669"/>
    <property type="project" value="UniProtKB-KW"/>
</dbReference>
<dbReference type="AlphaFoldDB" id="A0A097SQQ1"/>
<organism evidence="3">
    <name type="scientific">Rhodococcus sp. NS1</name>
    <dbReference type="NCBI Taxonomy" id="402236"/>
    <lineage>
        <taxon>Bacteria</taxon>
        <taxon>Bacillati</taxon>
        <taxon>Actinomycetota</taxon>
        <taxon>Actinomycetes</taxon>
        <taxon>Mycobacteriales</taxon>
        <taxon>Nocardiaceae</taxon>
        <taxon>Rhodococcus</taxon>
    </lineage>
</organism>
<keyword evidence="3" id="KW-0614">Plasmid</keyword>
<dbReference type="EMBL" id="KJ605395">
    <property type="protein sequence ID" value="AIU93842.1"/>
    <property type="molecule type" value="Genomic_DNA"/>
</dbReference>
<name>A0A097SQQ1_9NOCA</name>
<feature type="region of interest" description="Disordered" evidence="2">
    <location>
        <begin position="163"/>
        <end position="191"/>
    </location>
</feature>
<feature type="region of interest" description="Disordered" evidence="2">
    <location>
        <begin position="15"/>
        <end position="38"/>
    </location>
</feature>